<gene>
    <name evidence="1" type="ORF">A3E73_01535</name>
</gene>
<accession>A0A1F5DM37</accession>
<proteinExistence type="predicted"/>
<evidence type="ECO:0000313" key="2">
    <source>
        <dbReference type="Proteomes" id="UP000176791"/>
    </source>
</evidence>
<dbReference type="AlphaFoldDB" id="A0A1F5DM37"/>
<organism evidence="1 2">
    <name type="scientific">Candidatus Beckwithbacteria bacterium RIFCSPHIGHO2_12_FULL_47_17</name>
    <dbReference type="NCBI Taxonomy" id="1797460"/>
    <lineage>
        <taxon>Bacteria</taxon>
        <taxon>Candidatus Beckwithiibacteriota</taxon>
    </lineage>
</organism>
<dbReference type="Proteomes" id="UP000176791">
    <property type="component" value="Unassembled WGS sequence"/>
</dbReference>
<protein>
    <submittedName>
        <fullName evidence="1">Uncharacterized protein</fullName>
    </submittedName>
</protein>
<dbReference type="EMBL" id="MEZN01000020">
    <property type="protein sequence ID" value="OGD56213.1"/>
    <property type="molecule type" value="Genomic_DNA"/>
</dbReference>
<evidence type="ECO:0000313" key="1">
    <source>
        <dbReference type="EMBL" id="OGD56213.1"/>
    </source>
</evidence>
<name>A0A1F5DM37_9BACT</name>
<reference evidence="1 2" key="1">
    <citation type="journal article" date="2016" name="Nat. Commun.">
        <title>Thousands of microbial genomes shed light on interconnected biogeochemical processes in an aquifer system.</title>
        <authorList>
            <person name="Anantharaman K."/>
            <person name="Brown C.T."/>
            <person name="Hug L.A."/>
            <person name="Sharon I."/>
            <person name="Castelle C.J."/>
            <person name="Probst A.J."/>
            <person name="Thomas B.C."/>
            <person name="Singh A."/>
            <person name="Wilkins M.J."/>
            <person name="Karaoz U."/>
            <person name="Brodie E.L."/>
            <person name="Williams K.H."/>
            <person name="Hubbard S.S."/>
            <person name="Banfield J.F."/>
        </authorList>
    </citation>
    <scope>NUCLEOTIDE SEQUENCE [LARGE SCALE GENOMIC DNA]</scope>
</reference>
<comment type="caution">
    <text evidence="1">The sequence shown here is derived from an EMBL/GenBank/DDBJ whole genome shotgun (WGS) entry which is preliminary data.</text>
</comment>
<sequence length="177" mass="20361">MVNDRGQEISESHPDQTRMMDYDAILSQRRELTPSDAQLAGDFIETGMKLVKKGTLDKKTGFQTAYLKARKIIERKVDTNGNIFYAMIRDFDPKGKKDLTGGLVVSYFETDTNEELIGEEELLTLPRHRSQVKQPFVSDLEDKNMDWQKLRGVTASLNKTPEFITKEKFETLEHKLT</sequence>
<dbReference type="STRING" id="1797460.A3E73_01535"/>